<keyword evidence="2" id="KW-1185">Reference proteome</keyword>
<proteinExistence type="predicted"/>
<evidence type="ECO:0000313" key="2">
    <source>
        <dbReference type="Proteomes" id="UP001601521"/>
    </source>
</evidence>
<dbReference type="Proteomes" id="UP001601521">
    <property type="component" value="Unassembled WGS sequence"/>
</dbReference>
<gene>
    <name evidence="1" type="ORF">ACFYTH_13500</name>
</gene>
<dbReference type="Gene3D" id="3.30.420.40">
    <property type="match status" value="1"/>
</dbReference>
<accession>A0ABW6NGU2</accession>
<dbReference type="EMBL" id="JBIALX010000005">
    <property type="protein sequence ID" value="MFF0454373.1"/>
    <property type="molecule type" value="Genomic_DNA"/>
</dbReference>
<protein>
    <submittedName>
        <fullName evidence="1">Uncharacterized protein</fullName>
    </submittedName>
</protein>
<comment type="caution">
    <text evidence="1">The sequence shown here is derived from an EMBL/GenBank/DDBJ whole genome shotgun (WGS) entry which is preliminary data.</text>
</comment>
<dbReference type="SUPFAM" id="SSF53067">
    <property type="entry name" value="Actin-like ATPase domain"/>
    <property type="match status" value="1"/>
</dbReference>
<dbReference type="InterPro" id="IPR043129">
    <property type="entry name" value="ATPase_NBD"/>
</dbReference>
<evidence type="ECO:0000313" key="1">
    <source>
        <dbReference type="EMBL" id="MFF0454373.1"/>
    </source>
</evidence>
<name>A0ABW6NGU2_9NOCA</name>
<sequence>MTRALALEIRSDLFLVGRVSEVGLRRVAHIRVPASAVWETCRDGLLDAAGEDEIAAVGIACRAPINGSAGLVAPDGILEWRGGFAVVAAVQRMFPAAVVEIATDCQCLILAGRGCTPGRGSHAVLTGAAILALAAADRSVDRSLCPGTRTLRTRTEQSPPWLVPCPGDGPR</sequence>
<organism evidence="1 2">
    <name type="scientific">Nocardia africana</name>
    <dbReference type="NCBI Taxonomy" id="134964"/>
    <lineage>
        <taxon>Bacteria</taxon>
        <taxon>Bacillati</taxon>
        <taxon>Actinomycetota</taxon>
        <taxon>Actinomycetes</taxon>
        <taxon>Mycobacteriales</taxon>
        <taxon>Nocardiaceae</taxon>
        <taxon>Nocardia</taxon>
    </lineage>
</organism>
<dbReference type="RefSeq" id="WP_387251249.1">
    <property type="nucleotide sequence ID" value="NZ_JBIALX010000005.1"/>
</dbReference>
<reference evidence="1 2" key="1">
    <citation type="submission" date="2024-10" db="EMBL/GenBank/DDBJ databases">
        <title>The Natural Products Discovery Center: Release of the First 8490 Sequenced Strains for Exploring Actinobacteria Biosynthetic Diversity.</title>
        <authorList>
            <person name="Kalkreuter E."/>
            <person name="Kautsar S.A."/>
            <person name="Yang D."/>
            <person name="Bader C.D."/>
            <person name="Teijaro C.N."/>
            <person name="Fluegel L."/>
            <person name="Davis C.M."/>
            <person name="Simpson J.R."/>
            <person name="Lauterbach L."/>
            <person name="Steele A.D."/>
            <person name="Gui C."/>
            <person name="Meng S."/>
            <person name="Li G."/>
            <person name="Viehrig K."/>
            <person name="Ye F."/>
            <person name="Su P."/>
            <person name="Kiefer A.F."/>
            <person name="Nichols A."/>
            <person name="Cepeda A.J."/>
            <person name="Yan W."/>
            <person name="Fan B."/>
            <person name="Jiang Y."/>
            <person name="Adhikari A."/>
            <person name="Zheng C.-J."/>
            <person name="Schuster L."/>
            <person name="Cowan T.M."/>
            <person name="Smanski M.J."/>
            <person name="Chevrette M.G."/>
            <person name="De Carvalho L.P.S."/>
            <person name="Shen B."/>
        </authorList>
    </citation>
    <scope>NUCLEOTIDE SEQUENCE [LARGE SCALE GENOMIC DNA]</scope>
    <source>
        <strain evidence="1 2">NPDC004550</strain>
    </source>
</reference>